<gene>
    <name evidence="2" type="ORF">EVA94_00860</name>
</gene>
<dbReference type="AlphaFoldDB" id="A0A520MW80"/>
<dbReference type="SFLD" id="SFLDS00003">
    <property type="entry name" value="Haloacid_Dehalogenase"/>
    <property type="match status" value="1"/>
</dbReference>
<organism evidence="2 3">
    <name type="scientific">SAR86 cluster bacterium</name>
    <dbReference type="NCBI Taxonomy" id="2030880"/>
    <lineage>
        <taxon>Bacteria</taxon>
        <taxon>Pseudomonadati</taxon>
        <taxon>Pseudomonadota</taxon>
        <taxon>Gammaproteobacteria</taxon>
        <taxon>SAR86 cluster</taxon>
    </lineage>
</organism>
<dbReference type="EMBL" id="SHBG01000004">
    <property type="protein sequence ID" value="RZO25473.1"/>
    <property type="molecule type" value="Genomic_DNA"/>
</dbReference>
<dbReference type="Pfam" id="PF03767">
    <property type="entry name" value="Acid_phosphat_B"/>
    <property type="match status" value="1"/>
</dbReference>
<dbReference type="InterPro" id="IPR005519">
    <property type="entry name" value="Acid_phosphat_B-like"/>
</dbReference>
<evidence type="ECO:0008006" key="4">
    <source>
        <dbReference type="Google" id="ProtNLM"/>
    </source>
</evidence>
<dbReference type="PANTHER" id="PTHR31284">
    <property type="entry name" value="ACID PHOSPHATASE-LIKE PROTEIN"/>
    <property type="match status" value="1"/>
</dbReference>
<name>A0A520MW80_9GAMM</name>
<dbReference type="Gene3D" id="3.40.50.1000">
    <property type="entry name" value="HAD superfamily/HAD-like"/>
    <property type="match status" value="1"/>
</dbReference>
<keyword evidence="1" id="KW-0732">Signal</keyword>
<dbReference type="GO" id="GO:0009279">
    <property type="term" value="C:cell outer membrane"/>
    <property type="evidence" value="ECO:0007669"/>
    <property type="project" value="InterPro"/>
</dbReference>
<dbReference type="PIRSF" id="PIRSF019271">
    <property type="entry name" value="Acid_Ptase_C"/>
    <property type="match status" value="1"/>
</dbReference>
<proteinExistence type="predicted"/>
<dbReference type="InterPro" id="IPR023214">
    <property type="entry name" value="HAD_sf"/>
</dbReference>
<evidence type="ECO:0000313" key="2">
    <source>
        <dbReference type="EMBL" id="RZO25473.1"/>
    </source>
</evidence>
<evidence type="ECO:0000256" key="1">
    <source>
        <dbReference type="ARBA" id="ARBA00022729"/>
    </source>
</evidence>
<dbReference type="Proteomes" id="UP000315498">
    <property type="component" value="Unassembled WGS sequence"/>
</dbReference>
<dbReference type="PANTHER" id="PTHR31284:SF10">
    <property type="entry name" value="ACID PHOSPHATASE-LIKE PROTEIN"/>
    <property type="match status" value="1"/>
</dbReference>
<comment type="caution">
    <text evidence="2">The sequence shown here is derived from an EMBL/GenBank/DDBJ whole genome shotgun (WGS) entry which is preliminary data.</text>
</comment>
<dbReference type="InterPro" id="IPR036412">
    <property type="entry name" value="HAD-like_sf"/>
</dbReference>
<dbReference type="SUPFAM" id="SSF56784">
    <property type="entry name" value="HAD-like"/>
    <property type="match status" value="1"/>
</dbReference>
<accession>A0A520MW80</accession>
<evidence type="ECO:0000313" key="3">
    <source>
        <dbReference type="Proteomes" id="UP000315498"/>
    </source>
</evidence>
<dbReference type="InterPro" id="IPR006423">
    <property type="entry name" value="Lipo_e_P4"/>
</dbReference>
<reference evidence="2 3" key="1">
    <citation type="submission" date="2019-02" db="EMBL/GenBank/DDBJ databases">
        <title>Prokaryotic population dynamics and viral predation in marine succession experiment using metagenomics: the confinement effect.</title>
        <authorList>
            <person name="Haro-Moreno J.M."/>
            <person name="Rodriguez-Valera F."/>
            <person name="Lopez-Perez M."/>
        </authorList>
    </citation>
    <scope>NUCLEOTIDE SEQUENCE [LARGE SCALE GENOMIC DNA]</scope>
    <source>
        <strain evidence="2">MED-G161</strain>
    </source>
</reference>
<protein>
    <recommendedName>
        <fullName evidence="4">5'-nucleotidase, lipoprotein e(P4) family</fullName>
    </recommendedName>
</protein>
<dbReference type="SFLD" id="SFLDG01125">
    <property type="entry name" value="C1.1:_Acid_Phosphatase_Like"/>
    <property type="match status" value="1"/>
</dbReference>
<sequence>MKSLKHIFLIVFIIYSNNFFSSEEDKSFQEQSMLSVLFVQTSAEFAANNIQTYANASKALDIALNDKSWSAALEQIDDFQDKQPAIIIDVDETVLDNSNFQSRTILSGLSYPNGWKEWVNEAKAGEVAGVRDFLYLAEEKGVAIYYLTNRLESLREGTIKNLINLGLPFDENKNMLLMRKEENSRDKTERRKYIANKNRILLVIGDQLTDFISTDEAYIFYKERKKLAEKYSEMWGTKWFLITNPTYGRWELSIYEDFPQSEKEAIEIRKDTLVP</sequence>